<name>A0AA38VW55_9ASTR</name>
<comment type="caution">
    <text evidence="1">The sequence shown here is derived from an EMBL/GenBank/DDBJ whole genome shotgun (WGS) entry which is preliminary data.</text>
</comment>
<dbReference type="GO" id="GO:0004190">
    <property type="term" value="F:aspartic-type endopeptidase activity"/>
    <property type="evidence" value="ECO:0007669"/>
    <property type="project" value="InterPro"/>
</dbReference>
<dbReference type="GO" id="GO:0006508">
    <property type="term" value="P:proteolysis"/>
    <property type="evidence" value="ECO:0007669"/>
    <property type="project" value="InterPro"/>
</dbReference>
<reference evidence="1" key="1">
    <citation type="submission" date="2023-03" db="EMBL/GenBank/DDBJ databases">
        <title>Chromosome-scale reference genome and RAD-based genetic map of yellow starthistle (Centaurea solstitialis) reveal putative structural variation and QTLs associated with invader traits.</title>
        <authorList>
            <person name="Reatini B."/>
            <person name="Cang F.A."/>
            <person name="Jiang Q."/>
            <person name="Mckibben M.T.W."/>
            <person name="Barker M.S."/>
            <person name="Rieseberg L.H."/>
            <person name="Dlugosch K.M."/>
        </authorList>
    </citation>
    <scope>NUCLEOTIDE SEQUENCE</scope>
    <source>
        <strain evidence="1">CAN-66</strain>
        <tissue evidence="1">Leaf</tissue>
    </source>
</reference>
<dbReference type="PROSITE" id="PS00141">
    <property type="entry name" value="ASP_PROTEASE"/>
    <property type="match status" value="1"/>
</dbReference>
<dbReference type="AlphaFoldDB" id="A0AA38VW55"/>
<dbReference type="InterPro" id="IPR001969">
    <property type="entry name" value="Aspartic_peptidase_AS"/>
</dbReference>
<gene>
    <name evidence="1" type="ORF">OSB04_029840</name>
</gene>
<dbReference type="Gene3D" id="3.10.10.10">
    <property type="entry name" value="HIV Type 1 Reverse Transcriptase, subunit A, domain 1"/>
    <property type="match status" value="1"/>
</dbReference>
<proteinExistence type="predicted"/>
<dbReference type="SUPFAM" id="SSF56672">
    <property type="entry name" value="DNA/RNA polymerases"/>
    <property type="match status" value="1"/>
</dbReference>
<dbReference type="CDD" id="cd00303">
    <property type="entry name" value="retropepsin_like"/>
    <property type="match status" value="1"/>
</dbReference>
<dbReference type="PANTHER" id="PTHR15503:SF42">
    <property type="entry name" value="ZINC FINGER, CCHC-TYPE, RETROTRANSPOSON GAG DOMAIN, ASPARTIC PEPTIDASE DOMAIN PROTEIN-RELATED"/>
    <property type="match status" value="1"/>
</dbReference>
<evidence type="ECO:0000313" key="1">
    <source>
        <dbReference type="EMBL" id="KAJ9537107.1"/>
    </source>
</evidence>
<protein>
    <recommendedName>
        <fullName evidence="3">Reverse transcriptase domain-containing protein</fullName>
    </recommendedName>
</protein>
<dbReference type="Gene3D" id="2.40.70.10">
    <property type="entry name" value="Acid Proteases"/>
    <property type="match status" value="1"/>
</dbReference>
<keyword evidence="2" id="KW-1185">Reference proteome</keyword>
<dbReference type="PANTHER" id="PTHR15503">
    <property type="entry name" value="LDOC1 RELATED"/>
    <property type="match status" value="1"/>
</dbReference>
<organism evidence="1 2">
    <name type="scientific">Centaurea solstitialis</name>
    <name type="common">yellow star-thistle</name>
    <dbReference type="NCBI Taxonomy" id="347529"/>
    <lineage>
        <taxon>Eukaryota</taxon>
        <taxon>Viridiplantae</taxon>
        <taxon>Streptophyta</taxon>
        <taxon>Embryophyta</taxon>
        <taxon>Tracheophyta</taxon>
        <taxon>Spermatophyta</taxon>
        <taxon>Magnoliopsida</taxon>
        <taxon>eudicotyledons</taxon>
        <taxon>Gunneridae</taxon>
        <taxon>Pentapetalae</taxon>
        <taxon>asterids</taxon>
        <taxon>campanulids</taxon>
        <taxon>Asterales</taxon>
        <taxon>Asteraceae</taxon>
        <taxon>Carduoideae</taxon>
        <taxon>Cardueae</taxon>
        <taxon>Centaureinae</taxon>
        <taxon>Centaurea</taxon>
    </lineage>
</organism>
<accession>A0AA38VW55</accession>
<dbReference type="Pfam" id="PF08284">
    <property type="entry name" value="RVP_2"/>
    <property type="match status" value="1"/>
</dbReference>
<evidence type="ECO:0000313" key="2">
    <source>
        <dbReference type="Proteomes" id="UP001172457"/>
    </source>
</evidence>
<sequence>MEKSRENGDFGISKSNQFIGGTIPSATSVAETIWGSVERKSRSATNCLKLAETPVQAPTPATLRITIGNTGKKNETSSGRGRVFQLTAKEAKSAPDVVIGTFLVNIRPTLVLFDSGASRSFVSQSFCKEFDQVLGDLDSPLTVEIADEKILSMATMLKGYVLEIGGVRFVIDLILIVMNEINVKEGRTGVFLVAKVRKYLQHRCVEYLAYVLDNQLKEGRPTIVEVPVVREFPDVFSEDLLGTPLDKQGKLRINLLPGTFGEGLHPSEQLAMGYTHPFCEKKDGSLRMCIDYKELNKGATWFLKIDLHSSYHQLKVGENDVYNTT</sequence>
<dbReference type="InterPro" id="IPR043502">
    <property type="entry name" value="DNA/RNA_pol_sf"/>
</dbReference>
<dbReference type="InterPro" id="IPR021109">
    <property type="entry name" value="Peptidase_aspartic_dom_sf"/>
</dbReference>
<dbReference type="EMBL" id="JARYMX010000008">
    <property type="protein sequence ID" value="KAJ9537107.1"/>
    <property type="molecule type" value="Genomic_DNA"/>
</dbReference>
<evidence type="ECO:0008006" key="3">
    <source>
        <dbReference type="Google" id="ProtNLM"/>
    </source>
</evidence>
<dbReference type="Proteomes" id="UP001172457">
    <property type="component" value="Chromosome 8"/>
</dbReference>
<dbReference type="InterPro" id="IPR032567">
    <property type="entry name" value="RTL1-rel"/>
</dbReference>